<reference evidence="1 2" key="1">
    <citation type="submission" date="2017-11" db="EMBL/GenBank/DDBJ databases">
        <title>The genome of Rhizophagus clarus HR1 reveals common genetic basis of auxotrophy among arbuscular mycorrhizal fungi.</title>
        <authorList>
            <person name="Kobayashi Y."/>
        </authorList>
    </citation>
    <scope>NUCLEOTIDE SEQUENCE [LARGE SCALE GENOMIC DNA]</scope>
    <source>
        <strain evidence="1 2">HR1</strain>
    </source>
</reference>
<sequence length="96" mass="11138">MTSANQTLTLDDIKYIDNSYNKNNNNILVNNGGDKEQIERIFIGNKEQIERSNVPHNEDSHSFELVNQCEKDVAIYLSRQRLIFEAGHYHNNIDQS</sequence>
<dbReference type="Proteomes" id="UP000247702">
    <property type="component" value="Unassembled WGS sequence"/>
</dbReference>
<dbReference type="EMBL" id="BEXD01002584">
    <property type="protein sequence ID" value="GBB98798.1"/>
    <property type="molecule type" value="Genomic_DNA"/>
</dbReference>
<name>A0A2Z6S3Z6_9GLOM</name>
<protein>
    <submittedName>
        <fullName evidence="1">Uncharacterized protein</fullName>
    </submittedName>
</protein>
<dbReference type="AlphaFoldDB" id="A0A2Z6S3Z6"/>
<proteinExistence type="predicted"/>
<keyword evidence="2" id="KW-1185">Reference proteome</keyword>
<gene>
    <name evidence="1" type="ORF">RclHR1_33230002</name>
</gene>
<accession>A0A2Z6S3Z6</accession>
<organism evidence="1 2">
    <name type="scientific">Rhizophagus clarus</name>
    <dbReference type="NCBI Taxonomy" id="94130"/>
    <lineage>
        <taxon>Eukaryota</taxon>
        <taxon>Fungi</taxon>
        <taxon>Fungi incertae sedis</taxon>
        <taxon>Mucoromycota</taxon>
        <taxon>Glomeromycotina</taxon>
        <taxon>Glomeromycetes</taxon>
        <taxon>Glomerales</taxon>
        <taxon>Glomeraceae</taxon>
        <taxon>Rhizophagus</taxon>
    </lineage>
</organism>
<evidence type="ECO:0000313" key="2">
    <source>
        <dbReference type="Proteomes" id="UP000247702"/>
    </source>
</evidence>
<comment type="caution">
    <text evidence="1">The sequence shown here is derived from an EMBL/GenBank/DDBJ whole genome shotgun (WGS) entry which is preliminary data.</text>
</comment>
<evidence type="ECO:0000313" key="1">
    <source>
        <dbReference type="EMBL" id="GBB98798.1"/>
    </source>
</evidence>